<feature type="chain" id="PRO_5041336241" evidence="1">
    <location>
        <begin position="19"/>
        <end position="100"/>
    </location>
</feature>
<dbReference type="KEGG" id="plei:Q9312_04665"/>
<evidence type="ECO:0000313" key="3">
    <source>
        <dbReference type="Proteomes" id="UP001239782"/>
    </source>
</evidence>
<keyword evidence="3" id="KW-1185">Reference proteome</keyword>
<dbReference type="Proteomes" id="UP001239782">
    <property type="component" value="Chromosome"/>
</dbReference>
<dbReference type="RefSeq" id="WP_309203414.1">
    <property type="nucleotide sequence ID" value="NZ_CP133548.1"/>
</dbReference>
<dbReference type="EMBL" id="CP133548">
    <property type="protein sequence ID" value="WMS88210.1"/>
    <property type="molecule type" value="Genomic_DNA"/>
</dbReference>
<evidence type="ECO:0000256" key="1">
    <source>
        <dbReference type="SAM" id="SignalP"/>
    </source>
</evidence>
<gene>
    <name evidence="2" type="ORF">Q9312_04665</name>
</gene>
<organism evidence="2 3">
    <name type="scientific">Pleionea litopenaei</name>
    <dbReference type="NCBI Taxonomy" id="3070815"/>
    <lineage>
        <taxon>Bacteria</taxon>
        <taxon>Pseudomonadati</taxon>
        <taxon>Pseudomonadota</taxon>
        <taxon>Gammaproteobacteria</taxon>
        <taxon>Oceanospirillales</taxon>
        <taxon>Pleioneaceae</taxon>
        <taxon>Pleionea</taxon>
    </lineage>
</organism>
<keyword evidence="1" id="KW-0732">Signal</keyword>
<sequence>MKYLIIGILCCVTKLAMASDLTNIDSLKNYSQNIAVEKAVVLERMKYEFLETQSFSDEMNASLQLISDPVSFLNSAQADLSTLPYPRTKVLIYSLDQITD</sequence>
<evidence type="ECO:0000313" key="2">
    <source>
        <dbReference type="EMBL" id="WMS88210.1"/>
    </source>
</evidence>
<accession>A0AA51X8L6</accession>
<reference evidence="2 3" key="1">
    <citation type="submission" date="2023-08" db="EMBL/GenBank/DDBJ databases">
        <title>Pleionea litopenaei sp. nov., isolated from stomach of juvenile Litopenaeus vannamei.</title>
        <authorList>
            <person name="Rho A.M."/>
            <person name="Hwang C.Y."/>
        </authorList>
    </citation>
    <scope>NUCLEOTIDE SEQUENCE [LARGE SCALE GENOMIC DNA]</scope>
    <source>
        <strain evidence="2 3">HL-JVS1</strain>
    </source>
</reference>
<protein>
    <submittedName>
        <fullName evidence="2">Uncharacterized protein</fullName>
    </submittedName>
</protein>
<feature type="signal peptide" evidence="1">
    <location>
        <begin position="1"/>
        <end position="18"/>
    </location>
</feature>
<dbReference type="AlphaFoldDB" id="A0AA51X8L6"/>
<proteinExistence type="predicted"/>
<name>A0AA51X8L6_9GAMM</name>